<accession>A0A330LWZ4</accession>
<comment type="subcellular location">
    <subcellularLocation>
        <location evidence="1">Cell membrane</location>
        <topology evidence="1">Multi-pass membrane protein</topology>
    </subcellularLocation>
</comment>
<feature type="transmembrane region" description="Helical" evidence="8">
    <location>
        <begin position="110"/>
        <end position="129"/>
    </location>
</feature>
<keyword evidence="5 8" id="KW-0812">Transmembrane</keyword>
<keyword evidence="7 8" id="KW-0472">Membrane</keyword>
<dbReference type="EMBL" id="LS483250">
    <property type="protein sequence ID" value="SQD78625.1"/>
    <property type="molecule type" value="Genomic_DNA"/>
</dbReference>
<protein>
    <submittedName>
        <fullName evidence="9">Putative iron-siderophore ABC transporter, permease component</fullName>
    </submittedName>
</protein>
<feature type="transmembrane region" description="Helical" evidence="8">
    <location>
        <begin position="136"/>
        <end position="156"/>
    </location>
</feature>
<dbReference type="PANTHER" id="PTHR30472:SF25">
    <property type="entry name" value="ABC TRANSPORTER PERMEASE PROTEIN MJ0876-RELATED"/>
    <property type="match status" value="1"/>
</dbReference>
<reference evidence="10" key="1">
    <citation type="submission" date="2018-05" db="EMBL/GenBank/DDBJ databases">
        <authorList>
            <person name="Cea G.-C."/>
            <person name="William W."/>
        </authorList>
    </citation>
    <scope>NUCLEOTIDE SEQUENCE [LARGE SCALE GENOMIC DNA]</scope>
    <source>
        <strain evidence="10">DB21MT 5</strain>
    </source>
</reference>
<dbReference type="KEGG" id="mya:MORIYA_2147"/>
<feature type="transmembrane region" description="Helical" evidence="8">
    <location>
        <begin position="252"/>
        <end position="281"/>
    </location>
</feature>
<feature type="transmembrane region" description="Helical" evidence="8">
    <location>
        <begin position="293"/>
        <end position="310"/>
    </location>
</feature>
<proteinExistence type="inferred from homology"/>
<dbReference type="Pfam" id="PF01032">
    <property type="entry name" value="FecCD"/>
    <property type="match status" value="1"/>
</dbReference>
<evidence type="ECO:0000256" key="4">
    <source>
        <dbReference type="ARBA" id="ARBA00022475"/>
    </source>
</evidence>
<dbReference type="InterPro" id="IPR000522">
    <property type="entry name" value="ABC_transptr_permease_BtuC"/>
</dbReference>
<evidence type="ECO:0000256" key="6">
    <source>
        <dbReference type="ARBA" id="ARBA00022989"/>
    </source>
</evidence>
<dbReference type="GO" id="GO:0033214">
    <property type="term" value="P:siderophore-iron import into cell"/>
    <property type="evidence" value="ECO:0007669"/>
    <property type="project" value="TreeGrafter"/>
</dbReference>
<evidence type="ECO:0000313" key="10">
    <source>
        <dbReference type="Proteomes" id="UP000250163"/>
    </source>
</evidence>
<feature type="transmembrane region" description="Helical" evidence="8">
    <location>
        <begin position="208"/>
        <end position="232"/>
    </location>
</feature>
<feature type="transmembrane region" description="Helical" evidence="8">
    <location>
        <begin position="78"/>
        <end position="98"/>
    </location>
</feature>
<feature type="transmembrane region" description="Helical" evidence="8">
    <location>
        <begin position="322"/>
        <end position="346"/>
    </location>
</feature>
<feature type="transmembrane region" description="Helical" evidence="8">
    <location>
        <begin position="21"/>
        <end position="42"/>
    </location>
</feature>
<comment type="similarity">
    <text evidence="2">Belongs to the binding-protein-dependent transport system permease family. FecCD subfamily.</text>
</comment>
<sequence length="348" mass="37341">MNIFDDQNMIISPSKGISLPIYKRTVWVLCALMLVLSLSFVYSLKLGSVSVSWADVYAVIGFDVALNDATSTIYELRLPRIMGAIAAGALMALSGYLLQTAARNALADPGVLGLSDGAALSVIVLYVVFSQVSLTASILASFFGVFVTALLVLWFVHKNLNGTFIVLVGIAVGAVVSAFSDILLSSVTIEDMAFLMAFLSGSFLSLDLASASFLSIWMTVIIGVFLLLSRYINPLNFGYQHAMSLGVDAKKYYIFIIILAVFAMAPVIALVGSIGFIGLIATFLAKNIIGYRGTELGIVSMLLGALMTLWADTLGRTLFAPIMINAGVFIALIGALFFIIMTRYIVRQ</sequence>
<keyword evidence="3" id="KW-0813">Transport</keyword>
<dbReference type="OrthoDB" id="9055647at2"/>
<keyword evidence="4" id="KW-1003">Cell membrane</keyword>
<evidence type="ECO:0000256" key="8">
    <source>
        <dbReference type="SAM" id="Phobius"/>
    </source>
</evidence>
<keyword evidence="6 8" id="KW-1133">Transmembrane helix</keyword>
<dbReference type="CDD" id="cd06550">
    <property type="entry name" value="TM_ABC_iron-siderophores_like"/>
    <property type="match status" value="1"/>
</dbReference>
<evidence type="ECO:0000256" key="5">
    <source>
        <dbReference type="ARBA" id="ARBA00022692"/>
    </source>
</evidence>
<name>A0A330LWZ4_9GAMM</name>
<evidence type="ECO:0000256" key="7">
    <source>
        <dbReference type="ARBA" id="ARBA00023136"/>
    </source>
</evidence>
<dbReference type="Proteomes" id="UP000250163">
    <property type="component" value="Chromosome MORIYA"/>
</dbReference>
<dbReference type="InterPro" id="IPR037294">
    <property type="entry name" value="ABC_BtuC-like"/>
</dbReference>
<feature type="transmembrane region" description="Helical" evidence="8">
    <location>
        <begin position="162"/>
        <end position="187"/>
    </location>
</feature>
<keyword evidence="10" id="KW-1185">Reference proteome</keyword>
<evidence type="ECO:0000256" key="2">
    <source>
        <dbReference type="ARBA" id="ARBA00007935"/>
    </source>
</evidence>
<evidence type="ECO:0000256" key="1">
    <source>
        <dbReference type="ARBA" id="ARBA00004651"/>
    </source>
</evidence>
<dbReference type="SUPFAM" id="SSF81345">
    <property type="entry name" value="ABC transporter involved in vitamin B12 uptake, BtuC"/>
    <property type="match status" value="1"/>
</dbReference>
<gene>
    <name evidence="9" type="ORF">MORIYA_2147</name>
</gene>
<dbReference type="GO" id="GO:0022857">
    <property type="term" value="F:transmembrane transporter activity"/>
    <property type="evidence" value="ECO:0007669"/>
    <property type="project" value="InterPro"/>
</dbReference>
<dbReference type="RefSeq" id="WP_112714828.1">
    <property type="nucleotide sequence ID" value="NZ_LS483250.1"/>
</dbReference>
<evidence type="ECO:0000313" key="9">
    <source>
        <dbReference type="EMBL" id="SQD78625.1"/>
    </source>
</evidence>
<evidence type="ECO:0000256" key="3">
    <source>
        <dbReference type="ARBA" id="ARBA00022448"/>
    </source>
</evidence>
<dbReference type="Gene3D" id="1.10.3470.10">
    <property type="entry name" value="ABC transporter involved in vitamin B12 uptake, BtuC"/>
    <property type="match status" value="1"/>
</dbReference>
<dbReference type="GO" id="GO:0005886">
    <property type="term" value="C:plasma membrane"/>
    <property type="evidence" value="ECO:0007669"/>
    <property type="project" value="UniProtKB-SubCell"/>
</dbReference>
<dbReference type="AlphaFoldDB" id="A0A330LWZ4"/>
<dbReference type="PANTHER" id="PTHR30472">
    <property type="entry name" value="FERRIC ENTEROBACTIN TRANSPORT SYSTEM PERMEASE PROTEIN"/>
    <property type="match status" value="1"/>
</dbReference>
<organism evidence="9 10">
    <name type="scientific">Moritella yayanosii</name>
    <dbReference type="NCBI Taxonomy" id="69539"/>
    <lineage>
        <taxon>Bacteria</taxon>
        <taxon>Pseudomonadati</taxon>
        <taxon>Pseudomonadota</taxon>
        <taxon>Gammaproteobacteria</taxon>
        <taxon>Alteromonadales</taxon>
        <taxon>Moritellaceae</taxon>
        <taxon>Moritella</taxon>
    </lineage>
</organism>